<feature type="compositionally biased region" description="Acidic residues" evidence="1">
    <location>
        <begin position="413"/>
        <end position="422"/>
    </location>
</feature>
<feature type="compositionally biased region" description="Low complexity" evidence="1">
    <location>
        <begin position="490"/>
        <end position="502"/>
    </location>
</feature>
<name>A0A420Y6J8_9PEZI</name>
<feature type="transmembrane region" description="Helical" evidence="2">
    <location>
        <begin position="992"/>
        <end position="1013"/>
    </location>
</feature>
<proteinExistence type="predicted"/>
<feature type="compositionally biased region" description="Low complexity" evidence="1">
    <location>
        <begin position="371"/>
        <end position="381"/>
    </location>
</feature>
<evidence type="ECO:0000256" key="1">
    <source>
        <dbReference type="SAM" id="MobiDB-lite"/>
    </source>
</evidence>
<dbReference type="EMBL" id="QVQW01000042">
    <property type="protein sequence ID" value="RKU43505.1"/>
    <property type="molecule type" value="Genomic_DNA"/>
</dbReference>
<keyword evidence="2" id="KW-1133">Transmembrane helix</keyword>
<feature type="compositionally biased region" description="Basic residues" evidence="1">
    <location>
        <begin position="334"/>
        <end position="343"/>
    </location>
</feature>
<feature type="compositionally biased region" description="Polar residues" evidence="1">
    <location>
        <begin position="159"/>
        <end position="168"/>
    </location>
</feature>
<feature type="transmembrane region" description="Helical" evidence="2">
    <location>
        <begin position="1481"/>
        <end position="1501"/>
    </location>
</feature>
<dbReference type="Proteomes" id="UP000275385">
    <property type="component" value="Unassembled WGS sequence"/>
</dbReference>
<dbReference type="Pfam" id="PF11915">
    <property type="entry name" value="DUF3433"/>
    <property type="match status" value="2"/>
</dbReference>
<keyword evidence="5" id="KW-1185">Reference proteome</keyword>
<feature type="compositionally biased region" description="Pro residues" evidence="1">
    <location>
        <begin position="48"/>
        <end position="62"/>
    </location>
</feature>
<feature type="domain" description="Inner kinetochore subunit AME1" evidence="3">
    <location>
        <begin position="576"/>
        <end position="766"/>
    </location>
</feature>
<dbReference type="PANTHER" id="PTHR37544:SF1">
    <property type="entry name" value="PHOSPHORIBOSYLAMINOIMIDAZOLE-SUCCINOCARBOXAMIDE SYNTHASE"/>
    <property type="match status" value="1"/>
</dbReference>
<dbReference type="InterPro" id="IPR048743">
    <property type="entry name" value="AME1"/>
</dbReference>
<feature type="compositionally biased region" description="Low complexity" evidence="1">
    <location>
        <begin position="467"/>
        <end position="483"/>
    </location>
</feature>
<evidence type="ECO:0000313" key="5">
    <source>
        <dbReference type="Proteomes" id="UP000275385"/>
    </source>
</evidence>
<evidence type="ECO:0000259" key="3">
    <source>
        <dbReference type="Pfam" id="PF20994"/>
    </source>
</evidence>
<dbReference type="InterPro" id="IPR021840">
    <property type="entry name" value="DUF3433"/>
</dbReference>
<evidence type="ECO:0000313" key="4">
    <source>
        <dbReference type="EMBL" id="RKU43505.1"/>
    </source>
</evidence>
<feature type="transmembrane region" description="Helical" evidence="2">
    <location>
        <begin position="820"/>
        <end position="839"/>
    </location>
</feature>
<feature type="compositionally biased region" description="Basic residues" evidence="1">
    <location>
        <begin position="393"/>
        <end position="405"/>
    </location>
</feature>
<dbReference type="OrthoDB" id="5332281at2759"/>
<feature type="transmembrane region" description="Helical" evidence="2">
    <location>
        <begin position="1583"/>
        <end position="1604"/>
    </location>
</feature>
<sequence length="2119" mass="231488">MATREERMLMRMRGAGRHEVEDVSFGFVFPEAEPQLPADLEELLPPTQALPPTPKVPSPPAAPRSANPNTSAKRRRINPPEPANENEVPRRSSGRRDVYDIPDHTTEETQSVRTAVTATTATLAVVAPTATEEGEDGNELESLPRPTPVTGNGRPSVEVSRTSLSAQVVDNFVSESPADAPGSGRRERVVVAPASSAALQRAVMAQQQSPDEEDEISGLAGVEASSPLIRQVERRKSAARSSGSGGVNQRLSGGSTRLSAGSASLGEIDELSPTATSQRLGRLARQSSPDDGSTGRRANVRLSGASVPGDVDELSPERTGEPEGLSPTAEKTPSKAKKTRKAAVKSPVTELRKSKRTAKENPSPVREQEQSQEQNEPNEGQMTREAAAISPKRGLKKNKRGRKPKVLPISVTEEAEEAEEEQPDKQASEEPPEQEEPQEQEEAEEVTETEAARRLGRKRPRRSLAAPESPEQEQTQQSEGEPATQRRRTQAPARSPASQQQPKTKKAKNQQAVSRPKKPTVKRKSKAPAEDGEDELQGGTVPVVVQRFTKKVRLDHADGEEGADILGLDDSIPFANRAGVNAVDVLAQMCDEMIDGLLANLTEKGSAAEDAASRREYRTMMRALEAFREEFRTRLLEHTIALDTLYALQKRLKASQKTKLALRQEILDIRAEREQVALKIDAVRIKHEEESKEALEHLNLSSTMHDIDLAVETGLAAPALTAAEQSKVELANLEYQISKVTEQACSRSTSGGALKQIKDFNAFLERAAAALEGRADSFEYLAIRVFHPDFIHHLVYWVSKEAKLQEGTDKDLADGVTPHILLLPTFSSILLTMYAATFWESYTKHLATATEAYHGYNMESEPLAAVATRTTFPWRPFYLRRSVLISFALVFVVILVAIEVLVSVSSQHNGIASASSNQHYLWTFGPTAVLTLVAALWNRVDYQSKVIAPWIRLSQQGVPASRTLLLDYFSGLQYFVPFVACRNRDFATAATACVALIVKIMIIVSTGLLTLSWTSVDYPSDSFVLLDRFVNNRTNLDRAGSLSYYIVRGLIAGNLTYPDGMSKDYAFQSVQANAAENAELRLAVDGFYASLDCEPVGLVMTGSEVTSGHQTNTMNVTLTSSGCNVKLVQLPGVPAGDCHTDPDSPGGEGHICEPMDVTRIAVVQCDGTEDDAGKRILAMYANYTTYEDLSVNTTDYTGHPSHPWPGKMSRSTQILCTPQHTTVKLDIVRNGTDVRDITESTGTPNITLDAVSGWDIFAAVQASYNNSIESSQGLIWGQHSFVVGNTSVNADGYMMSSIFTQLAPNTSTLRLYDEDFLQEVVTGYYRQHAAIIAKQSLMESAAIAATGSVLVNQDRLVVRNWAAQWMAGMVIACLALTLFLAFHVSAQGILPCSPTTMLGTASLILHSHDLTSRLRGLGAADIEVHEQVLRDSRFSSGIVQDQETYQMQFGILDSQGELDSKNRGLSQVVSKPRQPTLLHPVSRGVLCHVLVVLIIALELLLHKSTVEDGLGDVADDTYIHYTWTTIPALVFGLLAMAFSSMDFRVRALAPYSTLKRTASPEVFTTLDFLDMSLPRTIIKEIQLANFGACAATLVFLVASMFTTFTSSLFQPLSIPTSEAVTLLPNQSFMLQPGLTAGEDMDEQPNILSSLILTSNLSYPQWTFENLAFAQYVPTVSLPSSSGFNASTASVAAVLPAVREKLDCRLYDSTEITYNLTRHYEFFYGEYQNPLGISVKGEECGLTTNSSLEKFERLRYNLLLSTYENATYFGRGGGTSGASDNQGCSDLLYTWGKFDWEADKAIEHIAVMGCNMSYEVVDVDITFRGLSLDLDVQNPPRPREDTARPSIMEKSDIGLWSLEYGLAWVQLGTELLDEFFGFLVSSPWAIPLRELGNASAENAIRDAIKFQHGIILAQNLGMNRVPLNCKGSYSCRNSTLGDSDADARHVYNATATDRLGRRRVVQDPVSTRVLEALLGITLVLLLASWVLMRDTAILPSSPTTIASVAALIAGGNILSKLPSNAAWMSPEQIAASFPPATRIWLGWGHVPDETGQNENGLSQFGIYAVNEGDGTESSWNDGKQVDQYTKVEAFEDEQGTSGARAPFFAGLLQRFRGYERGSQG</sequence>
<feature type="compositionally biased region" description="Polar residues" evidence="1">
    <location>
        <begin position="247"/>
        <end position="262"/>
    </location>
</feature>
<feature type="transmembrane region" description="Helical" evidence="2">
    <location>
        <begin position="1361"/>
        <end position="1382"/>
    </location>
</feature>
<feature type="compositionally biased region" description="Acidic residues" evidence="1">
    <location>
        <begin position="430"/>
        <end position="448"/>
    </location>
</feature>
<reference evidence="4 5" key="1">
    <citation type="submission" date="2018-08" db="EMBL/GenBank/DDBJ databases">
        <title>Draft genome of the lignicolous fungus Coniochaeta pulveracea.</title>
        <authorList>
            <person name="Borstlap C.J."/>
            <person name="De Witt R.N."/>
            <person name="Botha A."/>
            <person name="Volschenk H."/>
        </authorList>
    </citation>
    <scope>NUCLEOTIDE SEQUENCE [LARGE SCALE GENOMIC DNA]</scope>
    <source>
        <strain evidence="4 5">CAB683</strain>
    </source>
</reference>
<feature type="compositionally biased region" description="Basic residues" evidence="1">
    <location>
        <begin position="515"/>
        <end position="526"/>
    </location>
</feature>
<feature type="compositionally biased region" description="Polar residues" evidence="1">
    <location>
        <begin position="273"/>
        <end position="291"/>
    </location>
</feature>
<feature type="compositionally biased region" description="Basic and acidic residues" evidence="1">
    <location>
        <begin position="87"/>
        <end position="107"/>
    </location>
</feature>
<organism evidence="4 5">
    <name type="scientific">Coniochaeta pulveracea</name>
    <dbReference type="NCBI Taxonomy" id="177199"/>
    <lineage>
        <taxon>Eukaryota</taxon>
        <taxon>Fungi</taxon>
        <taxon>Dikarya</taxon>
        <taxon>Ascomycota</taxon>
        <taxon>Pezizomycotina</taxon>
        <taxon>Sordariomycetes</taxon>
        <taxon>Sordariomycetidae</taxon>
        <taxon>Coniochaetales</taxon>
        <taxon>Coniochaetaceae</taxon>
        <taxon>Coniochaeta</taxon>
    </lineage>
</organism>
<accession>A0A420Y6J8</accession>
<feature type="transmembrane region" description="Helical" evidence="2">
    <location>
        <begin position="919"/>
        <end position="937"/>
    </location>
</feature>
<gene>
    <name evidence="4" type="ORF">DL546_004500</name>
</gene>
<keyword evidence="2" id="KW-0812">Transmembrane</keyword>
<comment type="caution">
    <text evidence="4">The sequence shown here is derived from an EMBL/GenBank/DDBJ whole genome shotgun (WGS) entry which is preliminary data.</text>
</comment>
<dbReference type="Pfam" id="PF20994">
    <property type="entry name" value="CENPU"/>
    <property type="match status" value="1"/>
</dbReference>
<feature type="region of interest" description="Disordered" evidence="1">
    <location>
        <begin position="36"/>
        <end position="538"/>
    </location>
</feature>
<feature type="compositionally biased region" description="Low complexity" evidence="1">
    <location>
        <begin position="114"/>
        <end position="131"/>
    </location>
</feature>
<dbReference type="PANTHER" id="PTHR37544">
    <property type="entry name" value="SPRAY-RELATED"/>
    <property type="match status" value="1"/>
</dbReference>
<evidence type="ECO:0000256" key="2">
    <source>
        <dbReference type="SAM" id="Phobius"/>
    </source>
</evidence>
<keyword evidence="2" id="KW-0472">Membrane</keyword>
<protein>
    <recommendedName>
        <fullName evidence="3">Inner kinetochore subunit AME1 domain-containing protein</fullName>
    </recommendedName>
</protein>
<feature type="transmembrane region" description="Helical" evidence="2">
    <location>
        <begin position="883"/>
        <end position="904"/>
    </location>
</feature>
<feature type="transmembrane region" description="Helical" evidence="2">
    <location>
        <begin position="1521"/>
        <end position="1538"/>
    </location>
</feature>